<feature type="domain" description="Hemocyanin N-terminal" evidence="4">
    <location>
        <begin position="34"/>
        <end position="161"/>
    </location>
</feature>
<keyword evidence="2" id="KW-0732">Signal</keyword>
<evidence type="ECO:0000259" key="5">
    <source>
        <dbReference type="Pfam" id="PF03723"/>
    </source>
</evidence>
<dbReference type="PRINTS" id="PR00187">
    <property type="entry name" value="HAEMOCYANIN"/>
</dbReference>
<dbReference type="PANTHER" id="PTHR11511">
    <property type="entry name" value="LARVAL STORAGE PROTEIN/PHENOLOXIDASE"/>
    <property type="match status" value="1"/>
</dbReference>
<keyword evidence="7" id="KW-1185">Reference proteome</keyword>
<dbReference type="Pfam" id="PF00372">
    <property type="entry name" value="Hemocyanin_M"/>
    <property type="match status" value="1"/>
</dbReference>
<dbReference type="SUPFAM" id="SSF48056">
    <property type="entry name" value="Di-copper centre-containing domain"/>
    <property type="match status" value="1"/>
</dbReference>
<gene>
    <name evidence="6" type="ORF">GWI33_018903</name>
</gene>
<feature type="domain" description="Hemocyanin C-terminal" evidence="5">
    <location>
        <begin position="452"/>
        <end position="679"/>
    </location>
</feature>
<feature type="domain" description="Hemocyanin middle" evidence="3">
    <location>
        <begin position="167"/>
        <end position="443"/>
    </location>
</feature>
<dbReference type="PANTHER" id="PTHR11511:SF5">
    <property type="entry name" value="FAT-BODY PROTEIN 1-RELATED"/>
    <property type="match status" value="1"/>
</dbReference>
<dbReference type="Pfam" id="PF03723">
    <property type="entry name" value="Hemocyanin_C"/>
    <property type="match status" value="1"/>
</dbReference>
<evidence type="ECO:0000256" key="2">
    <source>
        <dbReference type="SAM" id="SignalP"/>
    </source>
</evidence>
<proteinExistence type="predicted"/>
<evidence type="ECO:0000313" key="6">
    <source>
        <dbReference type="EMBL" id="KAF7267905.1"/>
    </source>
</evidence>
<dbReference type="GO" id="GO:0045735">
    <property type="term" value="F:nutrient reservoir activity"/>
    <property type="evidence" value="ECO:0007669"/>
    <property type="project" value="UniProtKB-KW"/>
</dbReference>
<dbReference type="OrthoDB" id="6371642at2759"/>
<keyword evidence="1" id="KW-0758">Storage protein</keyword>
<dbReference type="AlphaFoldDB" id="A0A834HSM9"/>
<dbReference type="InterPro" id="IPR005204">
    <property type="entry name" value="Hemocyanin_N"/>
</dbReference>
<dbReference type="GO" id="GO:0005615">
    <property type="term" value="C:extracellular space"/>
    <property type="evidence" value="ECO:0007669"/>
    <property type="project" value="UniProtKB-ARBA"/>
</dbReference>
<dbReference type="Gene3D" id="1.20.1370.10">
    <property type="entry name" value="Hemocyanin, N-terminal domain"/>
    <property type="match status" value="1"/>
</dbReference>
<evidence type="ECO:0000259" key="3">
    <source>
        <dbReference type="Pfam" id="PF00372"/>
    </source>
</evidence>
<dbReference type="SUPFAM" id="SSF81296">
    <property type="entry name" value="E set domains"/>
    <property type="match status" value="1"/>
</dbReference>
<feature type="signal peptide" evidence="2">
    <location>
        <begin position="1"/>
        <end position="18"/>
    </location>
</feature>
<comment type="caution">
    <text evidence="6">The sequence shown here is derived from an EMBL/GenBank/DDBJ whole genome shotgun (WGS) entry which is preliminary data.</text>
</comment>
<dbReference type="InterPro" id="IPR005203">
    <property type="entry name" value="Hemocyanin_C"/>
</dbReference>
<dbReference type="InterPro" id="IPR014756">
    <property type="entry name" value="Ig_E-set"/>
</dbReference>
<dbReference type="SUPFAM" id="SSF48050">
    <property type="entry name" value="Hemocyanin, N-terminal domain"/>
    <property type="match status" value="1"/>
</dbReference>
<protein>
    <submittedName>
        <fullName evidence="6">Uncharacterized protein</fullName>
    </submittedName>
</protein>
<dbReference type="InterPro" id="IPR036697">
    <property type="entry name" value="Hemocyanin_N_sf"/>
</dbReference>
<dbReference type="Proteomes" id="UP000625711">
    <property type="component" value="Unassembled WGS sequence"/>
</dbReference>
<evidence type="ECO:0000313" key="7">
    <source>
        <dbReference type="Proteomes" id="UP000625711"/>
    </source>
</evidence>
<sequence length="694" mass="80887">MATFTVGLVLLGLGAVLGVPVQDQVQYKTADAAFLDKQNKVLKLFKDIIQPSQIEEHLEICKTVVDPVQWLQVHKSSFSKPEVVDTVIQFFHNDYLVPKNQPFSIGQEEHLEQAIAFFKLLYYSLDFDIFHRVAVVLREFLNEGLFVYTTSLAVVHRPDCYGLILPAIYEVFPWYFFNTETLQEVYKHKMVHLESTGGGHHVIYANYTGQFLNLHPEQSDLSYYLEDVGINAYHYYCHLHYPFWMDGEEFKLKNDKRGELTLDLIQSLVARYYLERLSHGKGEIPILDLHVPFEVPFYPSLQYPNGEPFPERPNFVSLEDSRRNSIEPVGSKYENSFDTVHQCVNRICEVIDSGRVVTKHDKKFNIYHEPHPVNVFGNLLHANEDSPYHDYYCSYTAYAKHILGYAHRPVSYHHVVPSALDHPETCLRDPAVYSIYKKFLSYYHKFQRRLKPYTKDDLVFPGVTVDKVEIDRLITFFEDFYNDGCNAVWKNPVELKTDAVKVLIVQQRLNHKPFTYKIHVNSVHDTQAVVRIFLGPKYDEFGNHINITFNRVNFVPIDSFKWHLHVGANVIKRSSHESSFYGVEKPPYHLLSKKVSEAHKGVSKFHITGKDSYFYFPSRYMLPKGQLQDMIYNYPHPGTGGGYIDEYPTFYPLDRHIKFDKLFVDGVPNSFFHETKIFHRTIEEAQVQHPPLPF</sequence>
<name>A0A834HSM9_RHYFE</name>
<dbReference type="Gene3D" id="2.60.40.1520">
    <property type="entry name" value="Hemocyanin, C-terminal domain"/>
    <property type="match status" value="1"/>
</dbReference>
<dbReference type="EMBL" id="JAACXV010014366">
    <property type="protein sequence ID" value="KAF7267905.1"/>
    <property type="molecule type" value="Genomic_DNA"/>
</dbReference>
<dbReference type="InterPro" id="IPR037020">
    <property type="entry name" value="Hemocyanin_C_sf"/>
</dbReference>
<evidence type="ECO:0000259" key="4">
    <source>
        <dbReference type="Pfam" id="PF03722"/>
    </source>
</evidence>
<evidence type="ECO:0000256" key="1">
    <source>
        <dbReference type="ARBA" id="ARBA00022761"/>
    </source>
</evidence>
<dbReference type="InterPro" id="IPR008922">
    <property type="entry name" value="Di-copper_centre_dom_sf"/>
</dbReference>
<organism evidence="6 7">
    <name type="scientific">Rhynchophorus ferrugineus</name>
    <name type="common">Red palm weevil</name>
    <name type="synonym">Curculio ferrugineus</name>
    <dbReference type="NCBI Taxonomy" id="354439"/>
    <lineage>
        <taxon>Eukaryota</taxon>
        <taxon>Metazoa</taxon>
        <taxon>Ecdysozoa</taxon>
        <taxon>Arthropoda</taxon>
        <taxon>Hexapoda</taxon>
        <taxon>Insecta</taxon>
        <taxon>Pterygota</taxon>
        <taxon>Neoptera</taxon>
        <taxon>Endopterygota</taxon>
        <taxon>Coleoptera</taxon>
        <taxon>Polyphaga</taxon>
        <taxon>Cucujiformia</taxon>
        <taxon>Curculionidae</taxon>
        <taxon>Dryophthorinae</taxon>
        <taxon>Rhynchophorus</taxon>
    </lineage>
</organism>
<dbReference type="InterPro" id="IPR000896">
    <property type="entry name" value="Hemocyanin/hexamerin_mid_dom"/>
</dbReference>
<reference evidence="6" key="1">
    <citation type="submission" date="2020-08" db="EMBL/GenBank/DDBJ databases">
        <title>Genome sequencing and assembly of the red palm weevil Rhynchophorus ferrugineus.</title>
        <authorList>
            <person name="Dias G.B."/>
            <person name="Bergman C.M."/>
            <person name="Manee M."/>
        </authorList>
    </citation>
    <scope>NUCLEOTIDE SEQUENCE</scope>
    <source>
        <strain evidence="6">AA-2017</strain>
        <tissue evidence="6">Whole larva</tissue>
    </source>
</reference>
<dbReference type="Pfam" id="PF03722">
    <property type="entry name" value="Hemocyanin_N"/>
    <property type="match status" value="1"/>
</dbReference>
<accession>A0A834HSM9</accession>
<dbReference type="InterPro" id="IPR013788">
    <property type="entry name" value="Hemocyanin/hexamerin"/>
</dbReference>
<dbReference type="Gene3D" id="1.10.1280.10">
    <property type="entry name" value="Di-copper center containing domain from catechol oxidase"/>
    <property type="match status" value="1"/>
</dbReference>
<feature type="chain" id="PRO_5032352627" evidence="2">
    <location>
        <begin position="19"/>
        <end position="694"/>
    </location>
</feature>
<dbReference type="PROSITE" id="PS00209">
    <property type="entry name" value="HEMOCYANIN_1"/>
    <property type="match status" value="1"/>
</dbReference>